<evidence type="ECO:0000313" key="3">
    <source>
        <dbReference type="Proteomes" id="UP000016922"/>
    </source>
</evidence>
<keyword evidence="2" id="KW-0489">Methyltransferase</keyword>
<dbReference type="Gene3D" id="1.10.10.10">
    <property type="entry name" value="Winged helix-like DNA-binding domain superfamily/Winged helix DNA-binding domain"/>
    <property type="match status" value="1"/>
</dbReference>
<dbReference type="OMA" id="FARNESM"/>
<feature type="region of interest" description="Disordered" evidence="1">
    <location>
        <begin position="101"/>
        <end position="149"/>
    </location>
</feature>
<dbReference type="GO" id="GO:0032259">
    <property type="term" value="P:methylation"/>
    <property type="evidence" value="ECO:0007669"/>
    <property type="project" value="UniProtKB-KW"/>
</dbReference>
<gene>
    <name evidence="2" type="ORF">GLAREA_02565</name>
</gene>
<dbReference type="AlphaFoldDB" id="S3CJF5"/>
<organism evidence="2 3">
    <name type="scientific">Glarea lozoyensis (strain ATCC 20868 / MF5171)</name>
    <dbReference type="NCBI Taxonomy" id="1116229"/>
    <lineage>
        <taxon>Eukaryota</taxon>
        <taxon>Fungi</taxon>
        <taxon>Dikarya</taxon>
        <taxon>Ascomycota</taxon>
        <taxon>Pezizomycotina</taxon>
        <taxon>Leotiomycetes</taxon>
        <taxon>Helotiales</taxon>
        <taxon>Helotiaceae</taxon>
        <taxon>Glarea</taxon>
    </lineage>
</organism>
<protein>
    <submittedName>
        <fullName evidence="2">Methylated DNA-protein cysteine methyltransferase, C-terminal</fullName>
    </submittedName>
</protein>
<dbReference type="Proteomes" id="UP000016922">
    <property type="component" value="Unassembled WGS sequence"/>
</dbReference>
<dbReference type="InterPro" id="IPR036217">
    <property type="entry name" value="MethylDNA_cys_MeTrfase_DNAb"/>
</dbReference>
<dbReference type="OrthoDB" id="1907495at2759"/>
<dbReference type="KEGG" id="glz:GLAREA_02565"/>
<evidence type="ECO:0000313" key="2">
    <source>
        <dbReference type="EMBL" id="EPE26652.1"/>
    </source>
</evidence>
<keyword evidence="2" id="KW-0808">Transferase</keyword>
<feature type="compositionally biased region" description="Basic and acidic residues" evidence="1">
    <location>
        <begin position="103"/>
        <end position="115"/>
    </location>
</feature>
<dbReference type="EMBL" id="KE145370">
    <property type="protein sequence ID" value="EPE26652.1"/>
    <property type="molecule type" value="Genomic_DNA"/>
</dbReference>
<keyword evidence="3" id="KW-1185">Reference proteome</keyword>
<sequence length="260" mass="28844">MAEASLEQLQEEWKEMFQKTLPAAATSKSPSQSSWPIHVDHCFARIILDLVVGVDTPWMEKVKSPAYKNMSEEQLRKSIDLSRQILEGAVDLVDLNNQSLALRGKDKNNRKRTQDTNEPTRSGANPKKRKTNSIREESTADASVPSAKKTPVQIEISPYFVKSRRIKESSGSIPSQNAGNIPIGKEAPKSLQEDLGPWLKKIAMSQRTPFQKKVLVALCQVPRGRYTTYNAISTYLSSSPRAEVVLEALVGVGGEKEKPA</sequence>
<dbReference type="SUPFAM" id="SSF46767">
    <property type="entry name" value="Methylated DNA-protein cysteine methyltransferase, C-terminal domain"/>
    <property type="match status" value="1"/>
</dbReference>
<reference evidence="2 3" key="1">
    <citation type="journal article" date="2013" name="BMC Genomics">
        <title>Genomics-driven discovery of the pneumocandin biosynthetic gene cluster in the fungus Glarea lozoyensis.</title>
        <authorList>
            <person name="Chen L."/>
            <person name="Yue Q."/>
            <person name="Zhang X."/>
            <person name="Xiang M."/>
            <person name="Wang C."/>
            <person name="Li S."/>
            <person name="Che Y."/>
            <person name="Ortiz-Lopez F.J."/>
            <person name="Bills G.F."/>
            <person name="Liu X."/>
            <person name="An Z."/>
        </authorList>
    </citation>
    <scope>NUCLEOTIDE SEQUENCE [LARGE SCALE GENOMIC DNA]</scope>
    <source>
        <strain evidence="3">ATCC 20868 / MF5171</strain>
    </source>
</reference>
<proteinExistence type="predicted"/>
<dbReference type="InterPro" id="IPR036388">
    <property type="entry name" value="WH-like_DNA-bd_sf"/>
</dbReference>
<name>S3CJF5_GLAL2</name>
<dbReference type="eggNOG" id="ENOG502RV59">
    <property type="taxonomic scope" value="Eukaryota"/>
</dbReference>
<dbReference type="HOGENOM" id="CLU_076394_0_0_1"/>
<dbReference type="GeneID" id="19461622"/>
<dbReference type="GO" id="GO:0008168">
    <property type="term" value="F:methyltransferase activity"/>
    <property type="evidence" value="ECO:0007669"/>
    <property type="project" value="UniProtKB-KW"/>
</dbReference>
<accession>S3CJF5</accession>
<dbReference type="RefSeq" id="XP_008085842.1">
    <property type="nucleotide sequence ID" value="XM_008087651.1"/>
</dbReference>
<dbReference type="STRING" id="1116229.S3CJF5"/>
<evidence type="ECO:0000256" key="1">
    <source>
        <dbReference type="SAM" id="MobiDB-lite"/>
    </source>
</evidence>